<dbReference type="Proteomes" id="UP000785613">
    <property type="component" value="Unassembled WGS sequence"/>
</dbReference>
<organism evidence="1 2">
    <name type="scientific">Massilia rubra</name>
    <dbReference type="NCBI Taxonomy" id="2607910"/>
    <lineage>
        <taxon>Bacteria</taxon>
        <taxon>Pseudomonadati</taxon>
        <taxon>Pseudomonadota</taxon>
        <taxon>Betaproteobacteria</taxon>
        <taxon>Burkholderiales</taxon>
        <taxon>Oxalobacteraceae</taxon>
        <taxon>Telluria group</taxon>
        <taxon>Massilia</taxon>
    </lineage>
</organism>
<reference evidence="1 2" key="1">
    <citation type="submission" date="2019-09" db="EMBL/GenBank/DDBJ databases">
        <title>Taxonomy of Antarctic Massilia spp.: description of Massilia rubra sp. nov., Massilia aquatica sp. nov., Massilia mucilaginosa sp. nov., Massilia frigida sp. nov. isolated from streams, lakes and regoliths.</title>
        <authorList>
            <person name="Holochova P."/>
            <person name="Sedlacek I."/>
            <person name="Kralova S."/>
            <person name="Maslanova I."/>
            <person name="Busse H.-J."/>
            <person name="Stankova E."/>
            <person name="Vrbovska V."/>
            <person name="Kovarovic V."/>
            <person name="Bartak M."/>
            <person name="Svec P."/>
            <person name="Pantucek R."/>
        </authorList>
    </citation>
    <scope>NUCLEOTIDE SEQUENCE [LARGE SCALE GENOMIC DNA]</scope>
    <source>
        <strain evidence="1 2">CCM 8692</strain>
    </source>
</reference>
<dbReference type="EMBL" id="VUYU01000024">
    <property type="protein sequence ID" value="NHZ37083.1"/>
    <property type="molecule type" value="Genomic_DNA"/>
</dbReference>
<dbReference type="RefSeq" id="WP_167229653.1">
    <property type="nucleotide sequence ID" value="NZ_VUYU01000024.1"/>
</dbReference>
<evidence type="ECO:0000313" key="1">
    <source>
        <dbReference type="EMBL" id="NHZ37083.1"/>
    </source>
</evidence>
<gene>
    <name evidence="1" type="ORF">F0185_26295</name>
</gene>
<protein>
    <submittedName>
        <fullName evidence="1">Uncharacterized protein</fullName>
    </submittedName>
</protein>
<evidence type="ECO:0000313" key="2">
    <source>
        <dbReference type="Proteomes" id="UP000785613"/>
    </source>
</evidence>
<proteinExistence type="predicted"/>
<name>A0ABX0LWD5_9BURK</name>
<keyword evidence="2" id="KW-1185">Reference proteome</keyword>
<comment type="caution">
    <text evidence="1">The sequence shown here is derived from an EMBL/GenBank/DDBJ whole genome shotgun (WGS) entry which is preliminary data.</text>
</comment>
<sequence length="122" mass="13777">MSDSSTSLARLAMRLRAVTERPPQLCKQFLEELPEANRVAYVAYMESNKHSYFIDPVELDPAVRAALAELRCEAGQLSEQGEFGRGMGSGGSRSAWVKRELLERHGITWRTPWEMNPDCAFD</sequence>
<accession>A0ABX0LWD5</accession>